<dbReference type="SUPFAM" id="SSF48140">
    <property type="entry name" value="Ribosomal protein L19 (L19e)"/>
    <property type="match status" value="1"/>
</dbReference>
<proteinExistence type="predicted"/>
<evidence type="ECO:0000256" key="2">
    <source>
        <dbReference type="SAM" id="Phobius"/>
    </source>
</evidence>
<dbReference type="InterPro" id="IPR039547">
    <property type="entry name" value="Ribosomal_eL19"/>
</dbReference>
<name>A0ABM3R1A1_SPIOL</name>
<reference evidence="4" key="2">
    <citation type="submission" date="2025-08" db="UniProtKB">
        <authorList>
            <consortium name="RefSeq"/>
        </authorList>
    </citation>
    <scope>IDENTIFICATION</scope>
    <source>
        <tissue evidence="4">Leaf</tissue>
    </source>
</reference>
<accession>A0ABM3R1A1</accession>
<keyword evidence="2" id="KW-0812">Transmembrane</keyword>
<keyword evidence="2" id="KW-1133">Transmembrane helix</keyword>
<dbReference type="GeneID" id="130464044"/>
<keyword evidence="2" id="KW-0472">Membrane</keyword>
<feature type="transmembrane region" description="Helical" evidence="2">
    <location>
        <begin position="69"/>
        <end position="91"/>
    </location>
</feature>
<evidence type="ECO:0000313" key="4">
    <source>
        <dbReference type="RefSeq" id="XP_056689384.1"/>
    </source>
</evidence>
<organism evidence="3 4">
    <name type="scientific">Spinacia oleracea</name>
    <name type="common">Spinach</name>
    <dbReference type="NCBI Taxonomy" id="3562"/>
    <lineage>
        <taxon>Eukaryota</taxon>
        <taxon>Viridiplantae</taxon>
        <taxon>Streptophyta</taxon>
        <taxon>Embryophyta</taxon>
        <taxon>Tracheophyta</taxon>
        <taxon>Spermatophyta</taxon>
        <taxon>Magnoliopsida</taxon>
        <taxon>eudicotyledons</taxon>
        <taxon>Gunneridae</taxon>
        <taxon>Pentapetalae</taxon>
        <taxon>Caryophyllales</taxon>
        <taxon>Chenopodiaceae</taxon>
        <taxon>Chenopodioideae</taxon>
        <taxon>Anserineae</taxon>
        <taxon>Spinacia</taxon>
    </lineage>
</organism>
<dbReference type="RefSeq" id="XP_056689384.1">
    <property type="nucleotide sequence ID" value="XM_056833406.1"/>
</dbReference>
<dbReference type="InterPro" id="IPR035970">
    <property type="entry name" value="60S_ribosomal_eL19_sf"/>
</dbReference>
<sequence length="186" mass="20846">MTTIIELGEECFDDGKTLEEKSSCASLQVRPPFSLSQILLPLPLHLRFLSPLSSPSLLHRQRSSPNLSLVANALLSLPLFLLLIFSFPLFLVDVGLPLVLSSSSFSSLTGRDEEWTRSFESPPPPRSALPLSLIEQNIRKLIKDGFIIKKPSNIHSRSRARRMNEAKRNGRHSGYGVGKHDEYNRN</sequence>
<dbReference type="PANTHER" id="PTHR10722">
    <property type="entry name" value="60S RIBOSOMAL PROTEIN L19"/>
    <property type="match status" value="1"/>
</dbReference>
<feature type="region of interest" description="Disordered" evidence="1">
    <location>
        <begin position="154"/>
        <end position="186"/>
    </location>
</feature>
<evidence type="ECO:0000256" key="1">
    <source>
        <dbReference type="SAM" id="MobiDB-lite"/>
    </source>
</evidence>
<reference evidence="3" key="1">
    <citation type="journal article" date="2021" name="Nat. Commun.">
        <title>Genomic analyses provide insights into spinach domestication and the genetic basis of agronomic traits.</title>
        <authorList>
            <person name="Cai X."/>
            <person name="Sun X."/>
            <person name="Xu C."/>
            <person name="Sun H."/>
            <person name="Wang X."/>
            <person name="Ge C."/>
            <person name="Zhang Z."/>
            <person name="Wang Q."/>
            <person name="Fei Z."/>
            <person name="Jiao C."/>
            <person name="Wang Q."/>
        </authorList>
    </citation>
    <scope>NUCLEOTIDE SEQUENCE [LARGE SCALE GENOMIC DNA]</scope>
    <source>
        <strain evidence="3">cv. Varoflay</strain>
    </source>
</reference>
<gene>
    <name evidence="4" type="primary">LOC130464044</name>
</gene>
<dbReference type="Proteomes" id="UP000813463">
    <property type="component" value="Chromosome 1"/>
</dbReference>
<protein>
    <submittedName>
        <fullName evidence="4">Uncharacterized protein</fullName>
    </submittedName>
</protein>
<keyword evidence="3" id="KW-1185">Reference proteome</keyword>
<evidence type="ECO:0000313" key="3">
    <source>
        <dbReference type="Proteomes" id="UP000813463"/>
    </source>
</evidence>